<proteinExistence type="predicted"/>
<keyword evidence="2" id="KW-1185">Reference proteome</keyword>
<dbReference type="RefSeq" id="WP_184090940.1">
    <property type="nucleotide sequence ID" value="NZ_AP023367.1"/>
</dbReference>
<organism evidence="1 2">
    <name type="scientific">Anaerocolumna cellulosilytica</name>
    <dbReference type="NCBI Taxonomy" id="433286"/>
    <lineage>
        <taxon>Bacteria</taxon>
        <taxon>Bacillati</taxon>
        <taxon>Bacillota</taxon>
        <taxon>Clostridia</taxon>
        <taxon>Lachnospirales</taxon>
        <taxon>Lachnospiraceae</taxon>
        <taxon>Anaerocolumna</taxon>
    </lineage>
</organism>
<dbReference type="Proteomes" id="UP000515561">
    <property type="component" value="Chromosome"/>
</dbReference>
<protein>
    <submittedName>
        <fullName evidence="1">Uncharacterized protein</fullName>
    </submittedName>
</protein>
<reference evidence="1 2" key="1">
    <citation type="journal article" date="2016" name="Int. J. Syst. Evol. Microbiol.">
        <title>Descriptions of Anaerotaenia torta gen. nov., sp. nov. and Anaerocolumna cellulosilytica gen. nov., sp. nov. isolated from a methanogenic reactor of cattle waste.</title>
        <authorList>
            <person name="Uek A."/>
            <person name="Ohtaki Y."/>
            <person name="Kaku N."/>
            <person name="Ueki K."/>
        </authorList>
    </citation>
    <scope>NUCLEOTIDE SEQUENCE [LARGE SCALE GENOMIC DNA]</scope>
    <source>
        <strain evidence="1 2">SN021</strain>
    </source>
</reference>
<sequence>MLFYLTTNSNIDKLDCLEDAYILNKETKCDLNQETFLKYIKKDIRNLQVDYLIIDMSIFEQEDMDIKGCLESYLLLNPKSKVILLPALIEDTGELFGAIDPFAGVYVVKDIVNPEIEVLNILNNLEQLPIEVDIPATEPEKLDAEYEDVPEEDIATPDNIFLKAASPIKVSEGQPLKNEVNEKDNHKEKKEDITASPEIMKLEDYIKTKKNPASRKWNCENIMIGFIGTERRMGTTTAAFMLANLLHFNGAKVTYAEVNKHNHLDILAEQYEFVPVEEHYVKKAITYFRDSKCIIPGTNFIVLDLGSISENDEKIMNLKDTMDKLILVSGSRPYDLKSLNKALELILDKNLHLAFNMARNKDMKALEKNYAAEADTISYLPYCSDILSCDKVIWENIEKIYKDY</sequence>
<gene>
    <name evidence="1" type="ORF">acsn021_11410</name>
</gene>
<accession>A0A6S6R241</accession>
<dbReference type="KEGG" id="acel:acsn021_11410"/>
<evidence type="ECO:0000313" key="2">
    <source>
        <dbReference type="Proteomes" id="UP000515561"/>
    </source>
</evidence>
<evidence type="ECO:0000313" key="1">
    <source>
        <dbReference type="EMBL" id="BCJ93572.1"/>
    </source>
</evidence>
<dbReference type="EMBL" id="AP023367">
    <property type="protein sequence ID" value="BCJ93572.1"/>
    <property type="molecule type" value="Genomic_DNA"/>
</dbReference>
<dbReference type="AlphaFoldDB" id="A0A6S6R241"/>
<name>A0A6S6R241_9FIRM</name>